<gene>
    <name evidence="1" type="ORF">ACFSJD_04055</name>
</gene>
<dbReference type="RefSeq" id="WP_344725532.1">
    <property type="nucleotide sequence ID" value="NZ_BAAAUS010000034.1"/>
</dbReference>
<name>A0ABW4EM03_9PSEU</name>
<accession>A0ABW4EM03</accession>
<protein>
    <submittedName>
        <fullName evidence="1">Uncharacterized protein</fullName>
    </submittedName>
</protein>
<comment type="caution">
    <text evidence="1">The sequence shown here is derived from an EMBL/GenBank/DDBJ whole genome shotgun (WGS) entry which is preliminary data.</text>
</comment>
<reference evidence="2" key="1">
    <citation type="journal article" date="2019" name="Int. J. Syst. Evol. Microbiol.">
        <title>The Global Catalogue of Microorganisms (GCM) 10K type strain sequencing project: providing services to taxonomists for standard genome sequencing and annotation.</title>
        <authorList>
            <consortium name="The Broad Institute Genomics Platform"/>
            <consortium name="The Broad Institute Genome Sequencing Center for Infectious Disease"/>
            <person name="Wu L."/>
            <person name="Ma J."/>
        </authorList>
    </citation>
    <scope>NUCLEOTIDE SEQUENCE [LARGE SCALE GENOMIC DNA]</scope>
    <source>
        <strain evidence="2">CCM 7043</strain>
    </source>
</reference>
<evidence type="ECO:0000313" key="1">
    <source>
        <dbReference type="EMBL" id="MFD1516646.1"/>
    </source>
</evidence>
<keyword evidence="2" id="KW-1185">Reference proteome</keyword>
<evidence type="ECO:0000313" key="2">
    <source>
        <dbReference type="Proteomes" id="UP001597114"/>
    </source>
</evidence>
<dbReference type="Proteomes" id="UP001597114">
    <property type="component" value="Unassembled WGS sequence"/>
</dbReference>
<organism evidence="1 2">
    <name type="scientific">Pseudonocardia yunnanensis</name>
    <dbReference type="NCBI Taxonomy" id="58107"/>
    <lineage>
        <taxon>Bacteria</taxon>
        <taxon>Bacillati</taxon>
        <taxon>Actinomycetota</taxon>
        <taxon>Actinomycetes</taxon>
        <taxon>Pseudonocardiales</taxon>
        <taxon>Pseudonocardiaceae</taxon>
        <taxon>Pseudonocardia</taxon>
    </lineage>
</organism>
<dbReference type="EMBL" id="JBHUCO010000005">
    <property type="protein sequence ID" value="MFD1516646.1"/>
    <property type="molecule type" value="Genomic_DNA"/>
</dbReference>
<proteinExistence type="predicted"/>
<sequence length="44" mass="4991">MLPPDAFVQSSHNEMHWIKVRGRLLLRGSLLPPDVPGDEHLDCL</sequence>